<feature type="region of interest" description="Disordered" evidence="1">
    <location>
        <begin position="518"/>
        <end position="794"/>
    </location>
</feature>
<feature type="compositionally biased region" description="Polar residues" evidence="1">
    <location>
        <begin position="580"/>
        <end position="592"/>
    </location>
</feature>
<feature type="compositionally biased region" description="Acidic residues" evidence="1">
    <location>
        <begin position="51"/>
        <end position="63"/>
    </location>
</feature>
<feature type="compositionally biased region" description="Basic and acidic residues" evidence="1">
    <location>
        <begin position="988"/>
        <end position="1010"/>
    </location>
</feature>
<sequence length="1078" mass="120832">MGLFSKALRRRRHRASPEVDLLSAAFGLPFRRGVMPADQKSSRRSQVVYETDSDDNCESDSEETSSSSSQDDSGHQERGRRVSDRSPTPHSVPLASPSSSKKNSPRKRHHRRRRSKPSPHSSPRVLPRHQVPRSISRRSNVETMANQQHISYVRPSATFPPQFPIHLSKPPCNIVQSSTFPVSPLNQSFGATICQPLPQQQMYYQNQVSYVPHQPSSLVRVHPPQFMAPVAQPVESRPPPPLDPMKAPMSSVASNTIQPPPGGGNICRPIISASKRSDSSDVFGKEVQRLQKLIEAKMADLAEEPNSRVLRRDLRRLQDTLNSTLNKAITASKKQHQRQSSFSAFSNFSQSVYDQEIANSNVNASVQGDVEQASICQDNQQTKLHDQRDKSPQRITRHHFCSECGNIRSRDYHKRYPVHKLKQWKINLCESCRDESYKRGVIKQYHFCFNCGSARSKNFHRQHPVLPGEPIMTNYCEVCILELKRNGSLVEASVVGPKYQNLEVHRAVPTACSSEEDLDSLTVNRHRNHKNRHGEARMDQGREVSPSNQASDDDKPRGRRPEPRTTRESVVASGTGIVSRESSYCPSRNTGSSERRAERKSSGHFSTERSPHKKESKMPRNYQAPYVEDSFSTPHVEVESPSPVNGRKEKDQKLGNKVCEPWKKLPPDFVLKSALASERSSSDGSRKSRDEASKESPRPREKSLESDRSDPSSSKSSGSKTVRFKQSVDIRTALPFDGDAEVSASDSETPACLRSPGSPLISRKYTFRSSSYDGGVSDKYLHPHYDQSSKREPDAHRKYLHTPDSFRAGTPAKGYSQGAFSKEFDHGEDWDAFRSPRYSHAEYYSDDNSFRGYYEADEEYQTPTPKAYYCGDHGQYMESTASLPSRLSSGSIFSYFFTKSKNKTSSAPPVNRASSYNPDHDFHETTTPCPQQEGCPSDIYTSFTDPESYSCTDDGPAFGKISGQGESNPYYTPRKQSFPEFSYYSSPDRSDGPVKREQEPPSPTKSDKFAWKNGFDPVPTVEEPNIVGDSSPEGATDLLEYNIVDTASSVDDKNDEGIENDEAPSKLFVRHVTGSDAA</sequence>
<feature type="compositionally biased region" description="Basic and acidic residues" evidence="1">
    <location>
        <begin position="593"/>
        <end position="610"/>
    </location>
</feature>
<feature type="compositionally biased region" description="Basic and acidic residues" evidence="1">
    <location>
        <begin position="779"/>
        <end position="794"/>
    </location>
</feature>
<evidence type="ECO:0000313" key="2">
    <source>
        <dbReference type="EMBL" id="SPJ79212.1"/>
    </source>
</evidence>
<evidence type="ECO:0000313" key="3">
    <source>
        <dbReference type="Proteomes" id="UP001187734"/>
    </source>
</evidence>
<protein>
    <submittedName>
        <fullName evidence="2">Uncharacterized protein</fullName>
    </submittedName>
</protein>
<organism evidence="2 3">
    <name type="scientific">Fusarium torulosum</name>
    <dbReference type="NCBI Taxonomy" id="33205"/>
    <lineage>
        <taxon>Eukaryota</taxon>
        <taxon>Fungi</taxon>
        <taxon>Dikarya</taxon>
        <taxon>Ascomycota</taxon>
        <taxon>Pezizomycotina</taxon>
        <taxon>Sordariomycetes</taxon>
        <taxon>Hypocreomycetidae</taxon>
        <taxon>Hypocreales</taxon>
        <taxon>Nectriaceae</taxon>
        <taxon>Fusarium</taxon>
    </lineage>
</organism>
<feature type="region of interest" description="Disordered" evidence="1">
    <location>
        <begin position="26"/>
        <end position="139"/>
    </location>
</feature>
<dbReference type="Proteomes" id="UP001187734">
    <property type="component" value="Unassembled WGS sequence"/>
</dbReference>
<feature type="compositionally biased region" description="Basic and acidic residues" evidence="1">
    <location>
        <begin position="72"/>
        <end position="84"/>
    </location>
</feature>
<feature type="compositionally biased region" description="Basic and acidic residues" evidence="1">
    <location>
        <begin position="533"/>
        <end position="542"/>
    </location>
</feature>
<name>A0AAE8MC66_9HYPO</name>
<feature type="compositionally biased region" description="Basic and acidic residues" evidence="1">
    <location>
        <begin position="680"/>
        <end position="710"/>
    </location>
</feature>
<feature type="compositionally biased region" description="Low complexity" evidence="1">
    <location>
        <begin position="711"/>
        <end position="720"/>
    </location>
</feature>
<evidence type="ECO:0000256" key="1">
    <source>
        <dbReference type="SAM" id="MobiDB-lite"/>
    </source>
</evidence>
<proteinExistence type="predicted"/>
<feature type="region of interest" description="Disordered" evidence="1">
    <location>
        <begin position="954"/>
        <end position="1078"/>
    </location>
</feature>
<dbReference type="EMBL" id="ONZP01000260">
    <property type="protein sequence ID" value="SPJ79212.1"/>
    <property type="molecule type" value="Genomic_DNA"/>
</dbReference>
<feature type="compositionally biased region" description="Basic and acidic residues" evidence="1">
    <location>
        <begin position="552"/>
        <end position="567"/>
    </location>
</feature>
<keyword evidence="3" id="KW-1185">Reference proteome</keyword>
<gene>
    <name evidence="2" type="ORF">FTOL_07603</name>
</gene>
<feature type="compositionally biased region" description="Basic residues" evidence="1">
    <location>
        <begin position="103"/>
        <end position="117"/>
    </location>
</feature>
<feature type="compositionally biased region" description="Basic and acidic residues" evidence="1">
    <location>
        <begin position="646"/>
        <end position="666"/>
    </location>
</feature>
<accession>A0AAE8MC66</accession>
<reference evidence="2" key="1">
    <citation type="submission" date="2018-03" db="EMBL/GenBank/DDBJ databases">
        <authorList>
            <person name="Guldener U."/>
        </authorList>
    </citation>
    <scope>NUCLEOTIDE SEQUENCE</scope>
</reference>
<dbReference type="AlphaFoldDB" id="A0AAE8MC66"/>
<comment type="caution">
    <text evidence="2">The sequence shown here is derived from an EMBL/GenBank/DDBJ whole genome shotgun (WGS) entry which is preliminary data.</text>
</comment>